<feature type="region of interest" description="Disordered" evidence="2">
    <location>
        <begin position="167"/>
        <end position="201"/>
    </location>
</feature>
<dbReference type="Proteomes" id="UP001190700">
    <property type="component" value="Unassembled WGS sequence"/>
</dbReference>
<reference evidence="3 4" key="1">
    <citation type="journal article" date="2015" name="Genome Biol. Evol.">
        <title>Comparative Genomics of a Bacterivorous Green Alga Reveals Evolutionary Causalities and Consequences of Phago-Mixotrophic Mode of Nutrition.</title>
        <authorList>
            <person name="Burns J.A."/>
            <person name="Paasch A."/>
            <person name="Narechania A."/>
            <person name="Kim E."/>
        </authorList>
    </citation>
    <scope>NUCLEOTIDE SEQUENCE [LARGE SCALE GENOMIC DNA]</scope>
    <source>
        <strain evidence="3 4">PLY_AMNH</strain>
    </source>
</reference>
<feature type="region of interest" description="Disordered" evidence="2">
    <location>
        <begin position="675"/>
        <end position="697"/>
    </location>
</feature>
<feature type="coiled-coil region" evidence="1">
    <location>
        <begin position="873"/>
        <end position="900"/>
    </location>
</feature>
<sequence length="1486" mass="159153">MSLEGTFEERFEYYLREYSVNARESSMPTFPASDASAPLVNGLAASDSATKPVPSSMGARPLSAALRKFPDVEYDEPASVATSVLGGGLIPLSRIPVNYDRGEPARPSAPLHGEPTRLSATAPGEPARLSATYRMKPARNSASSSEEPARLFTPRVGEYARLSAPSLSQPARLSAPPLQLQPSSLPFQGLREGSKDPRTPTLATEPSIFATQLDFHADGMARSGGCTWEALIGNAQNKVNALKQALDKAESQASSPVSPVDAEVSKTNLQKLSYDHSGADFGALRNELMEAEAETKQAQVQLDQLHLEHSAAVNHATALQNDLDRQHNVHCQNVTQLQQALLHAEDSALATEEKCCQAVLEAEDAWKADAMLAQQKYAEMTNMLKAEQDAHSVALRASKSVATDAARELQLAKNALSIAESEARAAADELQGTKAMLETQRSEQMAQQLANITLVPQRVHSELKQDLMAALAEVQEVQAEAAASSRQVAAAAESSRQAHQELKQEAAIARVRGEELQAAQREADEEKATARAELATLQQALTRAEGQASSSTERVQRLLVVEEQLRQEVAIATQTATEHSQALEERPRMAMCVATGAALRNGDLVAGGAISAASAYPRDPEIQRARGQLAATLNRCPGVDSTSLADDGTGEHLAGVPAAPVNGGVSDSDHAVPLPALASPSGASSGTMERAPSWSPQCGHPHPGVAEFHVGRQEAKGADSDALIVVEQCADKLSEQLRSAEAAHALQVKSMLSALSESEGEVCCLKEDVAWLSAVQSVLECELASSESTRVTDIVRLSGNTGEGLSEYHQAELVAWAQLEQEDGGGLSSIHAPPSTAKPGPPCAEAVTDAAQSRAAQDAELLEHTEARLEGEAAGRRALAQHVEEEMERLNAELAEVQLAAHRRVGDDHRIRCVEAECGAMRSEATRLREAVGILEEEQAAWEAGSQLGRLGAGDESVGTPKRLAVDGVQHLGLQALQVELGEAKTKWACVCEANAALEEELRVAAAVRPALEALEGECEEACTNLALLREDLHASVQAEAAAQKVASEICHEVAAGRAEAAALGAQLARCEEEVAAAGRVAEELEAALKREHEATAELAERLQEVTKTELEAAALAFELSASKRLLSAEVTDLRSRISRLKQEATAAAIAHEMETRARDRSAEVLERLITAPASPSASPMVMQEAAGRAAQELDQTINDLQCAELVQLRAELKAAREEIAASATAAVEDRDQRHTEVEEAHRAEVAAFEEMAAAAQGAEAAMARACQQREDAVQEQHEASVGMLAEEARASRAAEEAALASACNLEAEKHTLQNELTELRRRIKVSEQAAAATPLADTRTAARRVKIPDEVPDEVDGCNREVLADCKPGDWDAQKAMLLERLHEAEARAEAENSRANQLEAANVRMHSDWESATEETKGLHEALRRADLQVAAQEKDVVQVGDLMLFTRRVMQVARELRTRHNHTVQEVALLKHTLKAQDIENCR</sequence>
<feature type="coiled-coil region" evidence="1">
    <location>
        <begin position="402"/>
        <end position="429"/>
    </location>
</feature>
<evidence type="ECO:0000256" key="1">
    <source>
        <dbReference type="SAM" id="Coils"/>
    </source>
</evidence>
<feature type="coiled-coil region" evidence="1">
    <location>
        <begin position="1376"/>
        <end position="1403"/>
    </location>
</feature>
<evidence type="ECO:0000256" key="2">
    <source>
        <dbReference type="SAM" id="MobiDB-lite"/>
    </source>
</evidence>
<gene>
    <name evidence="3" type="ORF">CYMTET_21862</name>
</gene>
<feature type="coiled-coil region" evidence="1">
    <location>
        <begin position="460"/>
        <end position="547"/>
    </location>
</feature>
<proteinExistence type="predicted"/>
<protein>
    <submittedName>
        <fullName evidence="3">Uncharacterized protein</fullName>
    </submittedName>
</protein>
<feature type="coiled-coil region" evidence="1">
    <location>
        <begin position="281"/>
        <end position="308"/>
    </location>
</feature>
<name>A0AAE0G1R8_9CHLO</name>
<keyword evidence="1" id="KW-0175">Coiled coil</keyword>
<feature type="compositionally biased region" description="Low complexity" evidence="2">
    <location>
        <begin position="675"/>
        <end position="686"/>
    </location>
</feature>
<accession>A0AAE0G1R8</accession>
<feature type="coiled-coil region" evidence="1">
    <location>
        <begin position="1199"/>
        <end position="1226"/>
    </location>
</feature>
<evidence type="ECO:0000313" key="3">
    <source>
        <dbReference type="EMBL" id="KAK3269708.1"/>
    </source>
</evidence>
<organism evidence="3 4">
    <name type="scientific">Cymbomonas tetramitiformis</name>
    <dbReference type="NCBI Taxonomy" id="36881"/>
    <lineage>
        <taxon>Eukaryota</taxon>
        <taxon>Viridiplantae</taxon>
        <taxon>Chlorophyta</taxon>
        <taxon>Pyramimonadophyceae</taxon>
        <taxon>Pyramimonadales</taxon>
        <taxon>Pyramimonadaceae</taxon>
        <taxon>Cymbomonas</taxon>
    </lineage>
</organism>
<feature type="coiled-coil region" evidence="1">
    <location>
        <begin position="1068"/>
        <end position="1144"/>
    </location>
</feature>
<feature type="compositionally biased region" description="Low complexity" evidence="2">
    <location>
        <begin position="169"/>
        <end position="186"/>
    </location>
</feature>
<comment type="caution">
    <text evidence="3">The sequence shown here is derived from an EMBL/GenBank/DDBJ whole genome shotgun (WGS) entry which is preliminary data.</text>
</comment>
<dbReference type="EMBL" id="LGRX02010790">
    <property type="protein sequence ID" value="KAK3269708.1"/>
    <property type="molecule type" value="Genomic_DNA"/>
</dbReference>
<feature type="coiled-coil region" evidence="1">
    <location>
        <begin position="1303"/>
        <end position="1330"/>
    </location>
</feature>
<feature type="region of interest" description="Disordered" evidence="2">
    <location>
        <begin position="101"/>
        <end position="126"/>
    </location>
</feature>
<evidence type="ECO:0000313" key="4">
    <source>
        <dbReference type="Proteomes" id="UP001190700"/>
    </source>
</evidence>
<keyword evidence="4" id="KW-1185">Reference proteome</keyword>